<dbReference type="KEGG" id="ska:CP970_11510"/>
<proteinExistence type="predicted"/>
<sequence length="70" mass="7289">MPAGVSLVADNQPLTPIVNTLCGLLMGTEIGDDGIIAIAWCVGIVLVGYFWSKRPFSRNSTAPVAAVATK</sequence>
<reference evidence="2 3" key="1">
    <citation type="submission" date="2017-09" db="EMBL/GenBank/DDBJ databases">
        <authorList>
            <person name="Lee N."/>
            <person name="Cho B.-K."/>
        </authorList>
    </citation>
    <scope>NUCLEOTIDE SEQUENCE [LARGE SCALE GENOMIC DNA]</scope>
    <source>
        <strain evidence="2 3">ATCC 12853</strain>
    </source>
</reference>
<keyword evidence="1" id="KW-0472">Membrane</keyword>
<evidence type="ECO:0000313" key="2">
    <source>
        <dbReference type="EMBL" id="QEU91431.1"/>
    </source>
</evidence>
<feature type="transmembrane region" description="Helical" evidence="1">
    <location>
        <begin position="34"/>
        <end position="51"/>
    </location>
</feature>
<evidence type="ECO:0000256" key="1">
    <source>
        <dbReference type="SAM" id="Phobius"/>
    </source>
</evidence>
<name>A0A5J6GC87_STRKN</name>
<organism evidence="2 3">
    <name type="scientific">Streptomyces kanamyceticus</name>
    <dbReference type="NCBI Taxonomy" id="1967"/>
    <lineage>
        <taxon>Bacteria</taxon>
        <taxon>Bacillati</taxon>
        <taxon>Actinomycetota</taxon>
        <taxon>Actinomycetes</taxon>
        <taxon>Kitasatosporales</taxon>
        <taxon>Streptomycetaceae</taxon>
        <taxon>Streptomyces</taxon>
    </lineage>
</organism>
<evidence type="ECO:0000313" key="3">
    <source>
        <dbReference type="Proteomes" id="UP000325529"/>
    </source>
</evidence>
<dbReference type="AlphaFoldDB" id="A0A5J6GC87"/>
<dbReference type="Proteomes" id="UP000325529">
    <property type="component" value="Chromosome"/>
</dbReference>
<dbReference type="EMBL" id="CP023699">
    <property type="protein sequence ID" value="QEU91431.1"/>
    <property type="molecule type" value="Genomic_DNA"/>
</dbReference>
<keyword evidence="3" id="KW-1185">Reference proteome</keyword>
<keyword evidence="1" id="KW-1133">Transmembrane helix</keyword>
<accession>A0A5J6GC87</accession>
<keyword evidence="1" id="KW-0812">Transmembrane</keyword>
<gene>
    <name evidence="2" type="ORF">CP970_11510</name>
</gene>
<protein>
    <submittedName>
        <fullName evidence="2">Uncharacterized protein</fullName>
    </submittedName>
</protein>